<evidence type="ECO:0000256" key="2">
    <source>
        <dbReference type="SAM" id="SignalP"/>
    </source>
</evidence>
<keyword evidence="3" id="KW-1185">Reference proteome</keyword>
<evidence type="ECO:0000313" key="3">
    <source>
        <dbReference type="Proteomes" id="UP000095281"/>
    </source>
</evidence>
<feature type="region of interest" description="Disordered" evidence="1">
    <location>
        <begin position="49"/>
        <end position="103"/>
    </location>
</feature>
<feature type="compositionally biased region" description="Low complexity" evidence="1">
    <location>
        <begin position="87"/>
        <end position="96"/>
    </location>
</feature>
<feature type="signal peptide" evidence="2">
    <location>
        <begin position="1"/>
        <end position="19"/>
    </location>
</feature>
<evidence type="ECO:0000256" key="1">
    <source>
        <dbReference type="SAM" id="MobiDB-lite"/>
    </source>
</evidence>
<organism evidence="3 4">
    <name type="scientific">Meloidogyne hapla</name>
    <name type="common">Root-knot nematode worm</name>
    <dbReference type="NCBI Taxonomy" id="6305"/>
    <lineage>
        <taxon>Eukaryota</taxon>
        <taxon>Metazoa</taxon>
        <taxon>Ecdysozoa</taxon>
        <taxon>Nematoda</taxon>
        <taxon>Chromadorea</taxon>
        <taxon>Rhabditida</taxon>
        <taxon>Tylenchina</taxon>
        <taxon>Tylenchomorpha</taxon>
        <taxon>Tylenchoidea</taxon>
        <taxon>Meloidogynidae</taxon>
        <taxon>Meloidogyninae</taxon>
        <taxon>Meloidogyne</taxon>
    </lineage>
</organism>
<protein>
    <submittedName>
        <fullName evidence="4">Secreted protein</fullName>
    </submittedName>
</protein>
<dbReference type="AlphaFoldDB" id="A0A1I8AYT6"/>
<sequence length="103" mass="11215">MSKLFLFKIILFAFVSINAAPFKPKTNCDDASSETKKVCEAMILSMNKMAADQPPVPITQEPTNEPSTQGPSTQVPTVQETSAQEMDNPTTTTPCPENEDCDC</sequence>
<name>A0A1I8AYT6_MELHA</name>
<feature type="chain" id="PRO_5009315257" evidence="2">
    <location>
        <begin position="20"/>
        <end position="103"/>
    </location>
</feature>
<keyword evidence="2" id="KW-0732">Signal</keyword>
<proteinExistence type="predicted"/>
<dbReference type="Proteomes" id="UP000095281">
    <property type="component" value="Unplaced"/>
</dbReference>
<feature type="compositionally biased region" description="Polar residues" evidence="1">
    <location>
        <begin position="60"/>
        <end position="85"/>
    </location>
</feature>
<dbReference type="WBParaSite" id="MhA1_Contig1089.frz3.gene3">
    <property type="protein sequence ID" value="MhA1_Contig1089.frz3.gene3"/>
    <property type="gene ID" value="MhA1_Contig1089.frz3.gene3"/>
</dbReference>
<accession>A0A1I8AYT6</accession>
<reference evidence="4" key="1">
    <citation type="submission" date="2016-11" db="UniProtKB">
        <authorList>
            <consortium name="WormBaseParasite"/>
        </authorList>
    </citation>
    <scope>IDENTIFICATION</scope>
</reference>
<evidence type="ECO:0000313" key="4">
    <source>
        <dbReference type="WBParaSite" id="MhA1_Contig1089.frz3.gene3"/>
    </source>
</evidence>